<protein>
    <submittedName>
        <fullName evidence="3">SGF29 tudor-like domain-containing protein</fullName>
    </submittedName>
</protein>
<dbReference type="PANTHER" id="PTHR21539">
    <property type="entry name" value="SAGA-ASSOCIATED FACTOR 29"/>
    <property type="match status" value="1"/>
</dbReference>
<gene>
    <name evidence="3" type="ORF">DMC30DRAFT_415641</name>
</gene>
<reference evidence="3 4" key="1">
    <citation type="submission" date="2019-03" db="EMBL/GenBank/DDBJ databases">
        <title>Rhodosporidium diobovatum UCD-FST 08-225 genome sequencing, assembly, and annotation.</title>
        <authorList>
            <person name="Fakankun I.U."/>
            <person name="Fristensky B."/>
            <person name="Levin D.B."/>
        </authorList>
    </citation>
    <scope>NUCLEOTIDE SEQUENCE [LARGE SCALE GENOMIC DNA]</scope>
    <source>
        <strain evidence="3 4">UCD-FST 08-225</strain>
    </source>
</reference>
<dbReference type="EMBL" id="SOZI01000035">
    <property type="protein sequence ID" value="TNY21887.1"/>
    <property type="molecule type" value="Genomic_DNA"/>
</dbReference>
<dbReference type="OrthoDB" id="10265994at2759"/>
<organism evidence="3 4">
    <name type="scientific">Rhodotorula diobovata</name>
    <dbReference type="NCBI Taxonomy" id="5288"/>
    <lineage>
        <taxon>Eukaryota</taxon>
        <taxon>Fungi</taxon>
        <taxon>Dikarya</taxon>
        <taxon>Basidiomycota</taxon>
        <taxon>Pucciniomycotina</taxon>
        <taxon>Microbotryomycetes</taxon>
        <taxon>Sporidiobolales</taxon>
        <taxon>Sporidiobolaceae</taxon>
        <taxon>Rhodotorula</taxon>
    </lineage>
</organism>
<dbReference type="InterPro" id="IPR037802">
    <property type="entry name" value="SGF29"/>
</dbReference>
<dbReference type="GO" id="GO:0000124">
    <property type="term" value="C:SAGA complex"/>
    <property type="evidence" value="ECO:0007669"/>
    <property type="project" value="InterPro"/>
</dbReference>
<accession>A0A5C5FYC9</accession>
<sequence>MGPSAVATDLTAQLRAQLQAYLTHSAAISQTLRDANALQAELEAQTAGGKDVRGELERVYDRIDELTEAEFRQLDVAMDLLDAIDAAQVPPPPADVAAVKKTQHKKRTKADASSRAASPASSAAASPLLPSHAGSPPLHPPPLPRQGAAPGPHTSKPPPLLPASATNPTPIAPAPPSSSKKASSSGAPTTLKARKEALVAQLPLRPGRPIAVKEAKKPPGPGQGGAGAVGGAAGAGGAVGPAGALDNYILGRVVMCLQGDKNRYTVEDVDYDPANPTPEGGKWNTTLKSIIPLPEKGDPRTYPDYDFSPGTYVLACYPETTSFYRAVIASGPHALSTGAGKKKEVQRIYRLTFDDDEGAIRDVPVELVCDPTPL</sequence>
<evidence type="ECO:0000313" key="4">
    <source>
        <dbReference type="Proteomes" id="UP000311382"/>
    </source>
</evidence>
<comment type="caution">
    <text evidence="3">The sequence shown here is derived from an EMBL/GenBank/DDBJ whole genome shotgun (WGS) entry which is preliminary data.</text>
</comment>
<feature type="compositionally biased region" description="Gly residues" evidence="1">
    <location>
        <begin position="222"/>
        <end position="231"/>
    </location>
</feature>
<dbReference type="Proteomes" id="UP000311382">
    <property type="component" value="Unassembled WGS sequence"/>
</dbReference>
<dbReference type="PROSITE" id="PS51518">
    <property type="entry name" value="SGF29_C"/>
    <property type="match status" value="1"/>
</dbReference>
<evidence type="ECO:0000259" key="2">
    <source>
        <dbReference type="PROSITE" id="PS51518"/>
    </source>
</evidence>
<evidence type="ECO:0000313" key="3">
    <source>
        <dbReference type="EMBL" id="TNY21887.1"/>
    </source>
</evidence>
<proteinExistence type="predicted"/>
<feature type="compositionally biased region" description="Low complexity" evidence="1">
    <location>
        <begin position="113"/>
        <end position="136"/>
    </location>
</feature>
<dbReference type="InterPro" id="IPR010750">
    <property type="entry name" value="SGF29_tudor-like_dom"/>
</dbReference>
<feature type="domain" description="SGF29 C-terminal" evidence="2">
    <location>
        <begin position="200"/>
        <end position="374"/>
    </location>
</feature>
<evidence type="ECO:0000256" key="1">
    <source>
        <dbReference type="SAM" id="MobiDB-lite"/>
    </source>
</evidence>
<dbReference type="PANTHER" id="PTHR21539:SF0">
    <property type="entry name" value="SAGA-ASSOCIATED FACTOR 29"/>
    <property type="match status" value="1"/>
</dbReference>
<dbReference type="STRING" id="5288.A0A5C5FYC9"/>
<dbReference type="Gene3D" id="2.30.30.140">
    <property type="match status" value="2"/>
</dbReference>
<keyword evidence="4" id="KW-1185">Reference proteome</keyword>
<dbReference type="Pfam" id="PF07039">
    <property type="entry name" value="SGF29_Tudor"/>
    <property type="match status" value="1"/>
</dbReference>
<dbReference type="AlphaFoldDB" id="A0A5C5FYC9"/>
<feature type="region of interest" description="Disordered" evidence="1">
    <location>
        <begin position="89"/>
        <end position="231"/>
    </location>
</feature>
<feature type="compositionally biased region" description="Low complexity" evidence="1">
    <location>
        <begin position="177"/>
        <end position="190"/>
    </location>
</feature>
<name>A0A5C5FYC9_9BASI</name>